<comment type="caution">
    <text evidence="2">The sequence shown here is derived from an EMBL/GenBank/DDBJ whole genome shotgun (WGS) entry which is preliminary data.</text>
</comment>
<accession>A0A820P5Q0</accession>
<name>A0A820P5Q0_9BILA</name>
<evidence type="ECO:0000313" key="3">
    <source>
        <dbReference type="Proteomes" id="UP000663881"/>
    </source>
</evidence>
<organism evidence="2 3">
    <name type="scientific">Adineta steineri</name>
    <dbReference type="NCBI Taxonomy" id="433720"/>
    <lineage>
        <taxon>Eukaryota</taxon>
        <taxon>Metazoa</taxon>
        <taxon>Spiralia</taxon>
        <taxon>Gnathifera</taxon>
        <taxon>Rotifera</taxon>
        <taxon>Eurotatoria</taxon>
        <taxon>Bdelloidea</taxon>
        <taxon>Adinetida</taxon>
        <taxon>Adinetidae</taxon>
        <taxon>Adineta</taxon>
    </lineage>
</organism>
<evidence type="ECO:0000313" key="2">
    <source>
        <dbReference type="EMBL" id="CAF4399607.1"/>
    </source>
</evidence>
<dbReference type="Proteomes" id="UP000663881">
    <property type="component" value="Unassembled WGS sequence"/>
</dbReference>
<feature type="compositionally biased region" description="Acidic residues" evidence="1">
    <location>
        <begin position="64"/>
        <end position="78"/>
    </location>
</feature>
<feature type="compositionally biased region" description="Polar residues" evidence="1">
    <location>
        <begin position="109"/>
        <end position="122"/>
    </location>
</feature>
<sequence length="146" mass="16509">NNITNNTKFNGRQEMYTHRDYLRAVLESGSVHHDSSVERYDEDKRMLAFFDSLLQRELRHGHMDDDDDISDDDSDSDDLSSIIDSTDDDLSSRNSPSADETEEQVTLEEINSQITNPTDLPANSNNLSEETSTSHPPRHPTIVSLA</sequence>
<feature type="compositionally biased region" description="Low complexity" evidence="1">
    <location>
        <begin position="123"/>
        <end position="134"/>
    </location>
</feature>
<feature type="region of interest" description="Disordered" evidence="1">
    <location>
        <begin position="62"/>
        <end position="146"/>
    </location>
</feature>
<feature type="non-terminal residue" evidence="2">
    <location>
        <position position="146"/>
    </location>
</feature>
<evidence type="ECO:0000256" key="1">
    <source>
        <dbReference type="SAM" id="MobiDB-lite"/>
    </source>
</evidence>
<dbReference type="AlphaFoldDB" id="A0A820P5Q0"/>
<gene>
    <name evidence="2" type="ORF">OKA104_LOCUS51325</name>
</gene>
<dbReference type="EMBL" id="CAJOAY010027566">
    <property type="protein sequence ID" value="CAF4399607.1"/>
    <property type="molecule type" value="Genomic_DNA"/>
</dbReference>
<protein>
    <submittedName>
        <fullName evidence="2">Uncharacterized protein</fullName>
    </submittedName>
</protein>
<feature type="non-terminal residue" evidence="2">
    <location>
        <position position="1"/>
    </location>
</feature>
<proteinExistence type="predicted"/>
<reference evidence="2" key="1">
    <citation type="submission" date="2021-02" db="EMBL/GenBank/DDBJ databases">
        <authorList>
            <person name="Nowell W R."/>
        </authorList>
    </citation>
    <scope>NUCLEOTIDE SEQUENCE</scope>
</reference>